<dbReference type="Pfam" id="PF13416">
    <property type="entry name" value="SBP_bac_8"/>
    <property type="match status" value="1"/>
</dbReference>
<dbReference type="EMBL" id="MCFG01000058">
    <property type="protein sequence ID" value="ORX84147.1"/>
    <property type="molecule type" value="Genomic_DNA"/>
</dbReference>
<dbReference type="InterPro" id="IPR050490">
    <property type="entry name" value="Bact_solute-bd_prot1"/>
</dbReference>
<evidence type="ECO:0008006" key="3">
    <source>
        <dbReference type="Google" id="ProtNLM"/>
    </source>
</evidence>
<dbReference type="OrthoDB" id="2157358at2759"/>
<evidence type="ECO:0000313" key="2">
    <source>
        <dbReference type="Proteomes" id="UP000193944"/>
    </source>
</evidence>
<accession>A0A1Y1XEL1</accession>
<dbReference type="InterPro" id="IPR006059">
    <property type="entry name" value="SBP"/>
</dbReference>
<reference evidence="1 2" key="1">
    <citation type="submission" date="2016-08" db="EMBL/GenBank/DDBJ databases">
        <title>A Parts List for Fungal Cellulosomes Revealed by Comparative Genomics.</title>
        <authorList>
            <consortium name="DOE Joint Genome Institute"/>
            <person name="Haitjema C.H."/>
            <person name="Gilmore S.P."/>
            <person name="Henske J.K."/>
            <person name="Solomon K.V."/>
            <person name="De Groot R."/>
            <person name="Kuo A."/>
            <person name="Mondo S.J."/>
            <person name="Salamov A.A."/>
            <person name="Labutti K."/>
            <person name="Zhao Z."/>
            <person name="Chiniquy J."/>
            <person name="Barry K."/>
            <person name="Brewer H.M."/>
            <person name="Purvine S.O."/>
            <person name="Wright A.T."/>
            <person name="Boxma B."/>
            <person name="Van Alen T."/>
            <person name="Hackstein J.H."/>
            <person name="Baker S.E."/>
            <person name="Grigoriev I.V."/>
            <person name="O'Malley M.A."/>
        </authorList>
    </citation>
    <scope>NUCLEOTIDE SEQUENCE [LARGE SCALE GENOMIC DNA]</scope>
    <source>
        <strain evidence="1 2">S4</strain>
    </source>
</reference>
<dbReference type="Proteomes" id="UP000193944">
    <property type="component" value="Unassembled WGS sequence"/>
</dbReference>
<organism evidence="1 2">
    <name type="scientific">Anaeromyces robustus</name>
    <dbReference type="NCBI Taxonomy" id="1754192"/>
    <lineage>
        <taxon>Eukaryota</taxon>
        <taxon>Fungi</taxon>
        <taxon>Fungi incertae sedis</taxon>
        <taxon>Chytridiomycota</taxon>
        <taxon>Chytridiomycota incertae sedis</taxon>
        <taxon>Neocallimastigomycetes</taxon>
        <taxon>Neocallimastigales</taxon>
        <taxon>Neocallimastigaceae</taxon>
        <taxon>Anaeromyces</taxon>
    </lineage>
</organism>
<dbReference type="AlphaFoldDB" id="A0A1Y1XEL1"/>
<dbReference type="PANTHER" id="PTHR43649">
    <property type="entry name" value="ARABINOSE-BINDING PROTEIN-RELATED"/>
    <property type="match status" value="1"/>
</dbReference>
<dbReference type="SUPFAM" id="SSF53850">
    <property type="entry name" value="Periplasmic binding protein-like II"/>
    <property type="match status" value="1"/>
</dbReference>
<evidence type="ECO:0000313" key="1">
    <source>
        <dbReference type="EMBL" id="ORX84147.1"/>
    </source>
</evidence>
<gene>
    <name evidence="1" type="ORF">BCR32DRAFT_242849</name>
</gene>
<protein>
    <recommendedName>
        <fullName evidence="3">Periplasmic binding protein-like II</fullName>
    </recommendedName>
</protein>
<name>A0A1Y1XEL1_9FUNG</name>
<sequence>MLELLSRYMLISKAIENTINLNVLAFSEYEDSEVYGDAVNKFNNYSKEHQLDVSLNLNLLTNLNSTGDNEDIGSTIEYLLRKKKNKYDLYFFDDKYTFNYGNYLYNISEFLPQSNIDLFDNNILKQTCTYENTLVAIPFTFSYNVLYSNRDLLKKYNKTVPETWEELVEIAKYILNEEKEKPELIGYNGLFDKSDNGLYSLYEFIYSCRESVDSPFPSFIDSTAENSLNLLKRIKNEISSG</sequence>
<keyword evidence="2" id="KW-1185">Reference proteome</keyword>
<comment type="caution">
    <text evidence="1">The sequence shown here is derived from an EMBL/GenBank/DDBJ whole genome shotgun (WGS) entry which is preliminary data.</text>
</comment>
<proteinExistence type="predicted"/>
<reference evidence="1 2" key="2">
    <citation type="submission" date="2016-08" db="EMBL/GenBank/DDBJ databases">
        <title>Pervasive Adenine N6-methylation of Active Genes in Fungi.</title>
        <authorList>
            <consortium name="DOE Joint Genome Institute"/>
            <person name="Mondo S.J."/>
            <person name="Dannebaum R.O."/>
            <person name="Kuo R.C."/>
            <person name="Labutti K."/>
            <person name="Haridas S."/>
            <person name="Kuo A."/>
            <person name="Salamov A."/>
            <person name="Ahrendt S.R."/>
            <person name="Lipzen A."/>
            <person name="Sullivan W."/>
            <person name="Andreopoulos W.B."/>
            <person name="Clum A."/>
            <person name="Lindquist E."/>
            <person name="Daum C."/>
            <person name="Ramamoorthy G.K."/>
            <person name="Gryganskyi A."/>
            <person name="Culley D."/>
            <person name="Magnuson J.K."/>
            <person name="James T.Y."/>
            <person name="O'Malley M.A."/>
            <person name="Stajich J.E."/>
            <person name="Spatafora J.W."/>
            <person name="Visel A."/>
            <person name="Grigoriev I.V."/>
        </authorList>
    </citation>
    <scope>NUCLEOTIDE SEQUENCE [LARGE SCALE GENOMIC DNA]</scope>
    <source>
        <strain evidence="1 2">S4</strain>
    </source>
</reference>
<dbReference type="Gene3D" id="3.40.190.10">
    <property type="entry name" value="Periplasmic binding protein-like II"/>
    <property type="match status" value="1"/>
</dbReference>